<dbReference type="Proteomes" id="UP001458880">
    <property type="component" value="Unassembled WGS sequence"/>
</dbReference>
<reference evidence="1 2" key="1">
    <citation type="journal article" date="2024" name="BMC Genomics">
        <title>De novo assembly and annotation of Popillia japonica's genome with initial clues to its potential as an invasive pest.</title>
        <authorList>
            <person name="Cucini C."/>
            <person name="Boschi S."/>
            <person name="Funari R."/>
            <person name="Cardaioli E."/>
            <person name="Iannotti N."/>
            <person name="Marturano G."/>
            <person name="Paoli F."/>
            <person name="Bruttini M."/>
            <person name="Carapelli A."/>
            <person name="Frati F."/>
            <person name="Nardi F."/>
        </authorList>
    </citation>
    <scope>NUCLEOTIDE SEQUENCE [LARGE SCALE GENOMIC DNA]</scope>
    <source>
        <strain evidence="1">DMR45628</strain>
    </source>
</reference>
<keyword evidence="2" id="KW-1185">Reference proteome</keyword>
<gene>
    <name evidence="1" type="ORF">QE152_g4827</name>
</gene>
<dbReference type="EMBL" id="JASPKY010000026">
    <property type="protein sequence ID" value="KAK9751664.1"/>
    <property type="molecule type" value="Genomic_DNA"/>
</dbReference>
<dbReference type="AlphaFoldDB" id="A0AAW1MRZ7"/>
<accession>A0AAW1MRZ7</accession>
<evidence type="ECO:0000313" key="1">
    <source>
        <dbReference type="EMBL" id="KAK9751664.1"/>
    </source>
</evidence>
<name>A0AAW1MRZ7_POPJA</name>
<organism evidence="1 2">
    <name type="scientific">Popillia japonica</name>
    <name type="common">Japanese beetle</name>
    <dbReference type="NCBI Taxonomy" id="7064"/>
    <lineage>
        <taxon>Eukaryota</taxon>
        <taxon>Metazoa</taxon>
        <taxon>Ecdysozoa</taxon>
        <taxon>Arthropoda</taxon>
        <taxon>Hexapoda</taxon>
        <taxon>Insecta</taxon>
        <taxon>Pterygota</taxon>
        <taxon>Neoptera</taxon>
        <taxon>Endopterygota</taxon>
        <taxon>Coleoptera</taxon>
        <taxon>Polyphaga</taxon>
        <taxon>Scarabaeiformia</taxon>
        <taxon>Scarabaeidae</taxon>
        <taxon>Rutelinae</taxon>
        <taxon>Popillia</taxon>
    </lineage>
</organism>
<comment type="caution">
    <text evidence="1">The sequence shown here is derived from an EMBL/GenBank/DDBJ whole genome shotgun (WGS) entry which is preliminary data.</text>
</comment>
<sequence>MLLTLSGPLISPMTGMKEKSERDTINLPSPQTLTVLVSSPNKVSEALKAVSAKFLSSSCLISPGKFTFSL</sequence>
<protein>
    <submittedName>
        <fullName evidence="1">Uncharacterized protein</fullName>
    </submittedName>
</protein>
<proteinExistence type="predicted"/>
<evidence type="ECO:0000313" key="2">
    <source>
        <dbReference type="Proteomes" id="UP001458880"/>
    </source>
</evidence>